<dbReference type="Proteomes" id="UP000663865">
    <property type="component" value="Unassembled WGS sequence"/>
</dbReference>
<accession>A0A821UYJ3</accession>
<dbReference type="Proteomes" id="UP000663838">
    <property type="component" value="Unassembled WGS sequence"/>
</dbReference>
<organism evidence="3 4">
    <name type="scientific">Rotaria socialis</name>
    <dbReference type="NCBI Taxonomy" id="392032"/>
    <lineage>
        <taxon>Eukaryota</taxon>
        <taxon>Metazoa</taxon>
        <taxon>Spiralia</taxon>
        <taxon>Gnathifera</taxon>
        <taxon>Rotifera</taxon>
        <taxon>Eurotatoria</taxon>
        <taxon>Bdelloidea</taxon>
        <taxon>Philodinida</taxon>
        <taxon>Philodinidae</taxon>
        <taxon>Rotaria</taxon>
    </lineage>
</organism>
<dbReference type="CDD" id="cd00161">
    <property type="entry name" value="beta-trefoil_Ricin-like"/>
    <property type="match status" value="1"/>
</dbReference>
<sequence length="103" mass="11310">MMRSFLSEFHYTAGATYEITHAESKKVLDICCGDTDSRTNVIIYEAHHGQNQRWSICINGDSTVKIINPRSGKALDVDRGGKANTVAGTNVQIWADNGSNAHK</sequence>
<reference evidence="3" key="1">
    <citation type="submission" date="2021-02" db="EMBL/GenBank/DDBJ databases">
        <authorList>
            <person name="Nowell W R."/>
        </authorList>
    </citation>
    <scope>NUCLEOTIDE SEQUENCE</scope>
</reference>
<dbReference type="EMBL" id="CAJOBS010005328">
    <property type="protein sequence ID" value="CAF4897871.1"/>
    <property type="molecule type" value="Genomic_DNA"/>
</dbReference>
<proteinExistence type="predicted"/>
<protein>
    <recommendedName>
        <fullName evidence="1">Ricin B lectin domain-containing protein</fullName>
    </recommendedName>
</protein>
<gene>
    <name evidence="2" type="ORF">KIK155_LOCUS2700</name>
    <name evidence="3" type="ORF">TOA249_LOCUS30462</name>
</gene>
<evidence type="ECO:0000313" key="4">
    <source>
        <dbReference type="Proteomes" id="UP000663838"/>
    </source>
</evidence>
<dbReference type="Gene3D" id="2.80.10.50">
    <property type="match status" value="2"/>
</dbReference>
<dbReference type="Pfam" id="PF14200">
    <property type="entry name" value="RicinB_lectin_2"/>
    <property type="match status" value="1"/>
</dbReference>
<name>A0A821UYJ3_9BILA</name>
<dbReference type="EMBL" id="CAJNYV010000067">
    <property type="protein sequence ID" value="CAF3340890.1"/>
    <property type="molecule type" value="Genomic_DNA"/>
</dbReference>
<dbReference type="InterPro" id="IPR035992">
    <property type="entry name" value="Ricin_B-like_lectins"/>
</dbReference>
<evidence type="ECO:0000313" key="3">
    <source>
        <dbReference type="EMBL" id="CAF4897871.1"/>
    </source>
</evidence>
<dbReference type="AlphaFoldDB" id="A0A821UYJ3"/>
<evidence type="ECO:0000313" key="2">
    <source>
        <dbReference type="EMBL" id="CAF3340890.1"/>
    </source>
</evidence>
<dbReference type="SUPFAM" id="SSF50370">
    <property type="entry name" value="Ricin B-like lectins"/>
    <property type="match status" value="1"/>
</dbReference>
<dbReference type="InterPro" id="IPR000772">
    <property type="entry name" value="Ricin_B_lectin"/>
</dbReference>
<feature type="domain" description="Ricin B lectin" evidence="1">
    <location>
        <begin position="13"/>
        <end position="94"/>
    </location>
</feature>
<evidence type="ECO:0000259" key="1">
    <source>
        <dbReference type="Pfam" id="PF14200"/>
    </source>
</evidence>
<comment type="caution">
    <text evidence="3">The sequence shown here is derived from an EMBL/GenBank/DDBJ whole genome shotgun (WGS) entry which is preliminary data.</text>
</comment>